<dbReference type="NCBIfam" id="TIGR02046">
    <property type="entry name" value="sdhC_b558_fam"/>
    <property type="match status" value="1"/>
</dbReference>
<dbReference type="AlphaFoldDB" id="A0A1M5KZ81"/>
<accession>A0A1M5KZ81</accession>
<dbReference type="OrthoDB" id="9802842at2"/>
<dbReference type="STRING" id="1073325.SAMN05444483_11731"/>
<organism evidence="2 3">
    <name type="scientific">Salegentibacter echinorum</name>
    <dbReference type="NCBI Taxonomy" id="1073325"/>
    <lineage>
        <taxon>Bacteria</taxon>
        <taxon>Pseudomonadati</taxon>
        <taxon>Bacteroidota</taxon>
        <taxon>Flavobacteriia</taxon>
        <taxon>Flavobacteriales</taxon>
        <taxon>Flavobacteriaceae</taxon>
        <taxon>Salegentibacter</taxon>
    </lineage>
</organism>
<proteinExistence type="predicted"/>
<evidence type="ECO:0000313" key="2">
    <source>
        <dbReference type="EMBL" id="SHG58134.1"/>
    </source>
</evidence>
<evidence type="ECO:0000256" key="1">
    <source>
        <dbReference type="SAM" id="Phobius"/>
    </source>
</evidence>
<dbReference type="CDD" id="cd03498">
    <property type="entry name" value="SQR_TypeB_2_TM"/>
    <property type="match status" value="1"/>
</dbReference>
<name>A0A1M5KZ81_SALEC</name>
<dbReference type="SUPFAM" id="SSF81343">
    <property type="entry name" value="Fumarate reductase respiratory complex transmembrane subunits"/>
    <property type="match status" value="1"/>
</dbReference>
<keyword evidence="1" id="KW-1133">Transmembrane helix</keyword>
<feature type="transmembrane region" description="Helical" evidence="1">
    <location>
        <begin position="155"/>
        <end position="172"/>
    </location>
</feature>
<dbReference type="RefSeq" id="WP_072881372.1">
    <property type="nucleotide sequence ID" value="NZ_FQVT01000017.1"/>
</dbReference>
<keyword evidence="3" id="KW-1185">Reference proteome</keyword>
<dbReference type="Proteomes" id="UP000183945">
    <property type="component" value="Unassembled WGS sequence"/>
</dbReference>
<feature type="transmembrane region" description="Helical" evidence="1">
    <location>
        <begin position="54"/>
        <end position="78"/>
    </location>
</feature>
<evidence type="ECO:0000313" key="3">
    <source>
        <dbReference type="Proteomes" id="UP000183945"/>
    </source>
</evidence>
<dbReference type="EMBL" id="FQVT01000017">
    <property type="protein sequence ID" value="SHG58134.1"/>
    <property type="molecule type" value="Genomic_DNA"/>
</dbReference>
<keyword evidence="1" id="KW-0472">Membrane</keyword>
<protein>
    <submittedName>
        <fullName evidence="2">Succinate dehydrogenase / fumarate reductase cytochrome b subunit</fullName>
    </submittedName>
</protein>
<dbReference type="GO" id="GO:0016020">
    <property type="term" value="C:membrane"/>
    <property type="evidence" value="ECO:0007669"/>
    <property type="project" value="InterPro"/>
</dbReference>
<dbReference type="Gene3D" id="1.20.1300.10">
    <property type="entry name" value="Fumarate reductase/succinate dehydrogenase, transmembrane subunit"/>
    <property type="match status" value="1"/>
</dbReference>
<feature type="transmembrane region" description="Helical" evidence="1">
    <location>
        <begin position="193"/>
        <end position="218"/>
    </location>
</feature>
<keyword evidence="1" id="KW-0812">Transmembrane</keyword>
<dbReference type="InterPro" id="IPR034804">
    <property type="entry name" value="SQR/QFR_C/D"/>
</dbReference>
<dbReference type="InterPro" id="IPR011138">
    <property type="entry name" value="Cytochrome_b-558"/>
</dbReference>
<sequence>MSIFFRKFIIAATGLFLCIFLIVHLSANSLLLLPEASARGLYNAYSTTLRENPLITAVSYLLYLSIIFHVIYAAIITIKNRKSKGTGYRVNHKQENSTWASQNMGFLGVFILLFIVVHLVNFWARVKLGIGESVGLDVDGNTDVYEITYTLFHNIYYVLFYILLMIPLGFHLHHGLKSAFKTLGFYHKKGLRVLAKISLVYAFVMSIGFGVIPLIVYFK</sequence>
<gene>
    <name evidence="2" type="ORF">SAMN05444483_11731</name>
</gene>
<feature type="transmembrane region" description="Helical" evidence="1">
    <location>
        <begin position="99"/>
        <end position="124"/>
    </location>
</feature>
<reference evidence="3" key="1">
    <citation type="submission" date="2016-11" db="EMBL/GenBank/DDBJ databases">
        <authorList>
            <person name="Varghese N."/>
            <person name="Submissions S."/>
        </authorList>
    </citation>
    <scope>NUCLEOTIDE SEQUENCE [LARGE SCALE GENOMIC DNA]</scope>
    <source>
        <strain evidence="3">DSM 24579</strain>
    </source>
</reference>